<accession>A0A6C0JU01</accession>
<name>A0A6C0JU01_9ZZZZ</name>
<sequence>MDSLSAYQLGHLFSYFKINDYINLKLVCQRFYQIILRSSNNPKIKCDTIIFSHESLTLKGLDISTYDRISEDNCSRCARIYIMGRNDSTLLMNSCKFCINKRKKRIIRYCALCESKSHDVFYFKQKICNLCNKEAILNLHNVCAVCDSKMDMAFSYSHVKWAFLRNSFMKYIQISFFKHGTDSKIYICNDKKYLKGIKTVKYLKIKGTVSMTARRKKNTYLTIAPTYLQIELTKIDLDQYKNIVDHLILDHCEKIHIIYKDFKLIEEITNNRIKRYPNIKVFYESKNRFKNYFPTDPLITSDNEFFVHYLKGSVDFGQSNKGLTLYHEVIPLYHMAWNIVHQFIERNKDKINRILTTKTEYMEYIFSNLIET</sequence>
<reference evidence="1" key="1">
    <citation type="journal article" date="2020" name="Nature">
        <title>Giant virus diversity and host interactions through global metagenomics.</title>
        <authorList>
            <person name="Schulz F."/>
            <person name="Roux S."/>
            <person name="Paez-Espino D."/>
            <person name="Jungbluth S."/>
            <person name="Walsh D.A."/>
            <person name="Denef V.J."/>
            <person name="McMahon K.D."/>
            <person name="Konstantinidis K.T."/>
            <person name="Eloe-Fadrosh E.A."/>
            <person name="Kyrpides N.C."/>
            <person name="Woyke T."/>
        </authorList>
    </citation>
    <scope>NUCLEOTIDE SEQUENCE</scope>
    <source>
        <strain evidence="1">GVMAG-S-1041349-163</strain>
    </source>
</reference>
<protein>
    <recommendedName>
        <fullName evidence="2">F-box domain-containing protein</fullName>
    </recommendedName>
</protein>
<dbReference type="EMBL" id="MN740692">
    <property type="protein sequence ID" value="QHU07897.1"/>
    <property type="molecule type" value="Genomic_DNA"/>
</dbReference>
<evidence type="ECO:0000313" key="1">
    <source>
        <dbReference type="EMBL" id="QHU07897.1"/>
    </source>
</evidence>
<proteinExistence type="predicted"/>
<evidence type="ECO:0008006" key="2">
    <source>
        <dbReference type="Google" id="ProtNLM"/>
    </source>
</evidence>
<organism evidence="1">
    <name type="scientific">viral metagenome</name>
    <dbReference type="NCBI Taxonomy" id="1070528"/>
    <lineage>
        <taxon>unclassified sequences</taxon>
        <taxon>metagenomes</taxon>
        <taxon>organismal metagenomes</taxon>
    </lineage>
</organism>
<dbReference type="AlphaFoldDB" id="A0A6C0JU01"/>